<feature type="region of interest" description="Disordered" evidence="1">
    <location>
        <begin position="1"/>
        <end position="25"/>
    </location>
</feature>
<organism evidence="2 3">
    <name type="scientific">Thermothielavioides terrestris (strain ATCC 38088 / NRRL 8126)</name>
    <name type="common">Thielavia terrestris</name>
    <dbReference type="NCBI Taxonomy" id="578455"/>
    <lineage>
        <taxon>Eukaryota</taxon>
        <taxon>Fungi</taxon>
        <taxon>Dikarya</taxon>
        <taxon>Ascomycota</taxon>
        <taxon>Pezizomycotina</taxon>
        <taxon>Sordariomycetes</taxon>
        <taxon>Sordariomycetidae</taxon>
        <taxon>Sordariales</taxon>
        <taxon>Chaetomiaceae</taxon>
        <taxon>Thermothielavioides</taxon>
        <taxon>Thermothielavioides terrestris</taxon>
    </lineage>
</organism>
<dbReference type="Proteomes" id="UP000008181">
    <property type="component" value="Chromosome 6"/>
</dbReference>
<evidence type="ECO:0000313" key="3">
    <source>
        <dbReference type="Proteomes" id="UP000008181"/>
    </source>
</evidence>
<evidence type="ECO:0000256" key="1">
    <source>
        <dbReference type="SAM" id="MobiDB-lite"/>
    </source>
</evidence>
<keyword evidence="3" id="KW-1185">Reference proteome</keyword>
<dbReference type="HOGENOM" id="CLU_1378995_0_0_1"/>
<name>G2RH91_THETT</name>
<dbReference type="AlphaFoldDB" id="G2RH91"/>
<evidence type="ECO:0000313" key="2">
    <source>
        <dbReference type="EMBL" id="AEO71203.1"/>
    </source>
</evidence>
<dbReference type="EMBL" id="CP003014">
    <property type="protein sequence ID" value="AEO71203.1"/>
    <property type="molecule type" value="Genomic_DNA"/>
</dbReference>
<dbReference type="KEGG" id="ttt:THITE_2123365"/>
<dbReference type="RefSeq" id="XP_003657539.1">
    <property type="nucleotide sequence ID" value="XM_003657491.1"/>
</dbReference>
<reference evidence="2 3" key="1">
    <citation type="journal article" date="2011" name="Nat. Biotechnol.">
        <title>Comparative genomic analysis of the thermophilic biomass-degrading fungi Myceliophthora thermophila and Thielavia terrestris.</title>
        <authorList>
            <person name="Berka R.M."/>
            <person name="Grigoriev I.V."/>
            <person name="Otillar R."/>
            <person name="Salamov A."/>
            <person name="Grimwood J."/>
            <person name="Reid I."/>
            <person name="Ishmael N."/>
            <person name="John T."/>
            <person name="Darmond C."/>
            <person name="Moisan M.-C."/>
            <person name="Henrissat B."/>
            <person name="Coutinho P.M."/>
            <person name="Lombard V."/>
            <person name="Natvig D.O."/>
            <person name="Lindquist E."/>
            <person name="Schmutz J."/>
            <person name="Lucas S."/>
            <person name="Harris P."/>
            <person name="Powlowski J."/>
            <person name="Bellemare A."/>
            <person name="Taylor D."/>
            <person name="Butler G."/>
            <person name="de Vries R.P."/>
            <person name="Allijn I.E."/>
            <person name="van den Brink J."/>
            <person name="Ushinsky S."/>
            <person name="Storms R."/>
            <person name="Powell A.J."/>
            <person name="Paulsen I.T."/>
            <person name="Elbourne L.D.H."/>
            <person name="Baker S.E."/>
            <person name="Magnuson J."/>
            <person name="LaBoissiere S."/>
            <person name="Clutterbuck A.J."/>
            <person name="Martinez D."/>
            <person name="Wogulis M."/>
            <person name="de Leon A.L."/>
            <person name="Rey M.W."/>
            <person name="Tsang A."/>
        </authorList>
    </citation>
    <scope>NUCLEOTIDE SEQUENCE [LARGE SCALE GENOMIC DNA]</scope>
    <source>
        <strain evidence="3">ATCC 38088 / NRRL 8126</strain>
    </source>
</reference>
<dbReference type="GeneID" id="11521970"/>
<proteinExistence type="predicted"/>
<protein>
    <submittedName>
        <fullName evidence="2">Uncharacterized protein</fullName>
    </submittedName>
</protein>
<sequence>MAVVPIPTRPQPVLPSTRLTPTPTPAPAPTLTPLFLLLPITPTPTPTPPPTRTVTLLTPIHQPHCLLENQELALQHLGPVLHVADLLDPPRVRLRQPAQPLVLPPQPRRRPRHLPLLPPDRRVVHVQLRRPRREFPVQQVAGLRAATVAALALLLLADGEAAVAVALVTDGADGCARLIDAAVRGIGGDDNGIAGVCL</sequence>
<gene>
    <name evidence="2" type="ORF">THITE_2123365</name>
</gene>
<accession>G2RH91</accession>